<gene>
    <name evidence="1" type="ORF">CPELLU_LOCUS18796</name>
</gene>
<comment type="caution">
    <text evidence="1">The sequence shown here is derived from an EMBL/GenBank/DDBJ whole genome shotgun (WGS) entry which is preliminary data.</text>
</comment>
<accession>A0A9N9K5P3</accession>
<protein>
    <submittedName>
        <fullName evidence="1">2850_t:CDS:1</fullName>
    </submittedName>
</protein>
<keyword evidence="2" id="KW-1185">Reference proteome</keyword>
<organism evidence="1 2">
    <name type="scientific">Cetraspora pellucida</name>
    <dbReference type="NCBI Taxonomy" id="1433469"/>
    <lineage>
        <taxon>Eukaryota</taxon>
        <taxon>Fungi</taxon>
        <taxon>Fungi incertae sedis</taxon>
        <taxon>Mucoromycota</taxon>
        <taxon>Glomeromycotina</taxon>
        <taxon>Glomeromycetes</taxon>
        <taxon>Diversisporales</taxon>
        <taxon>Gigasporaceae</taxon>
        <taxon>Cetraspora</taxon>
    </lineage>
</organism>
<proteinExistence type="predicted"/>
<dbReference type="AlphaFoldDB" id="A0A9N9K5P3"/>
<evidence type="ECO:0000313" key="1">
    <source>
        <dbReference type="EMBL" id="CAG8812442.1"/>
    </source>
</evidence>
<dbReference type="EMBL" id="CAJVQA010039861">
    <property type="protein sequence ID" value="CAG8812442.1"/>
    <property type="molecule type" value="Genomic_DNA"/>
</dbReference>
<evidence type="ECO:0000313" key="2">
    <source>
        <dbReference type="Proteomes" id="UP000789759"/>
    </source>
</evidence>
<dbReference type="OrthoDB" id="2481442at2759"/>
<sequence>DTLSVSPIVKQLSTQVPNSTILFPLFNTNLTPTTIISHS</sequence>
<feature type="non-terminal residue" evidence="1">
    <location>
        <position position="1"/>
    </location>
</feature>
<dbReference type="Proteomes" id="UP000789759">
    <property type="component" value="Unassembled WGS sequence"/>
</dbReference>
<name>A0A9N9K5P3_9GLOM</name>
<reference evidence="1" key="1">
    <citation type="submission" date="2021-06" db="EMBL/GenBank/DDBJ databases">
        <authorList>
            <person name="Kallberg Y."/>
            <person name="Tangrot J."/>
            <person name="Rosling A."/>
        </authorList>
    </citation>
    <scope>NUCLEOTIDE SEQUENCE</scope>
    <source>
        <strain evidence="1">FL966</strain>
    </source>
</reference>